<dbReference type="PANTHER" id="PTHR30290:SF10">
    <property type="entry name" value="PERIPLASMIC OLIGOPEPTIDE-BINDING PROTEIN-RELATED"/>
    <property type="match status" value="1"/>
</dbReference>
<evidence type="ECO:0000313" key="7">
    <source>
        <dbReference type="EMBL" id="GAA2056567.1"/>
    </source>
</evidence>
<sequence length="552" mass="58139">MSRLKPPRTAVAAASLAALSLAAVTACTSTRSPAGSAAAGSSSGGAGARPLIIGTTDQVTSLDPAGSWDAGSGTIEIEVYSPLLNTPRGTSDVAPDLAAGIKLTGPKEYTVTLKPGLKFANGHDLTSSDVKFSFDRQLKIADKNGPSSLLYDLASVAAPDPLTVVFTLKSANDALFPRVLSTGAGFVVDEQVFPADKVLDDAAIIAGKPWDGPYAVGTYDKNSLVSFTANPAYQGLLGTPKVKDVDLKYYTDASNLKLDVQQGTIDAVYRTLTVADLEDLRTKKGVAVHTGSGNGIRYIVFDLKTQPFGSATKQPDAAKALAVRQAVADSVDRAQLATQVYKGTLTPLYSSVPDGITGATPSLKALYGDKKGGPDKAAAAALLTQAGVPTPVVLNLQYNTDHYGSSSADEYALIKTQLEATGLFTVNLQSTAWTQYGKDRVADQYPVYQLGWYADYLDADDYLASFYSPSSWVANNYTDPTVQALITQEETEPDAAKRTALIQQVQDKVAADVPLIPLLQGSTAIVTRDSVTGVPATLDGAYQFRWAELSKQ</sequence>
<dbReference type="InterPro" id="IPR000914">
    <property type="entry name" value="SBP_5_dom"/>
</dbReference>
<dbReference type="InterPro" id="IPR039424">
    <property type="entry name" value="SBP_5"/>
</dbReference>
<evidence type="ECO:0000313" key="8">
    <source>
        <dbReference type="Proteomes" id="UP001500751"/>
    </source>
</evidence>
<gene>
    <name evidence="7" type="ORF">GCM10009839_77130</name>
</gene>
<dbReference type="Gene3D" id="3.40.190.10">
    <property type="entry name" value="Periplasmic binding protein-like II"/>
    <property type="match status" value="1"/>
</dbReference>
<organism evidence="7 8">
    <name type="scientific">Catenulispora yoronensis</name>
    <dbReference type="NCBI Taxonomy" id="450799"/>
    <lineage>
        <taxon>Bacteria</taxon>
        <taxon>Bacillati</taxon>
        <taxon>Actinomycetota</taxon>
        <taxon>Actinomycetes</taxon>
        <taxon>Catenulisporales</taxon>
        <taxon>Catenulisporaceae</taxon>
        <taxon>Catenulispora</taxon>
    </lineage>
</organism>
<reference evidence="8" key="1">
    <citation type="journal article" date="2019" name="Int. J. Syst. Evol. Microbiol.">
        <title>The Global Catalogue of Microorganisms (GCM) 10K type strain sequencing project: providing services to taxonomists for standard genome sequencing and annotation.</title>
        <authorList>
            <consortium name="The Broad Institute Genomics Platform"/>
            <consortium name="The Broad Institute Genome Sequencing Center for Infectious Disease"/>
            <person name="Wu L."/>
            <person name="Ma J."/>
        </authorList>
    </citation>
    <scope>NUCLEOTIDE SEQUENCE [LARGE SCALE GENOMIC DNA]</scope>
    <source>
        <strain evidence="8">JCM 16014</strain>
    </source>
</reference>
<name>A0ABP5GWX6_9ACTN</name>
<keyword evidence="8" id="KW-1185">Reference proteome</keyword>
<keyword evidence="4 5" id="KW-0732">Signal</keyword>
<proteinExistence type="inferred from homology"/>
<evidence type="ECO:0000256" key="1">
    <source>
        <dbReference type="ARBA" id="ARBA00004196"/>
    </source>
</evidence>
<protein>
    <submittedName>
        <fullName evidence="7">ABC transporter substrate-binding protein</fullName>
    </submittedName>
</protein>
<dbReference type="EMBL" id="BAAAQN010000065">
    <property type="protein sequence ID" value="GAA2056567.1"/>
    <property type="molecule type" value="Genomic_DNA"/>
</dbReference>
<dbReference type="Pfam" id="PF00496">
    <property type="entry name" value="SBP_bac_5"/>
    <property type="match status" value="1"/>
</dbReference>
<evidence type="ECO:0000256" key="2">
    <source>
        <dbReference type="ARBA" id="ARBA00005695"/>
    </source>
</evidence>
<comment type="similarity">
    <text evidence="2">Belongs to the bacterial solute-binding protein 5 family.</text>
</comment>
<keyword evidence="3" id="KW-0813">Transport</keyword>
<dbReference type="PROSITE" id="PS51257">
    <property type="entry name" value="PROKAR_LIPOPROTEIN"/>
    <property type="match status" value="1"/>
</dbReference>
<dbReference type="PANTHER" id="PTHR30290">
    <property type="entry name" value="PERIPLASMIC BINDING COMPONENT OF ABC TRANSPORTER"/>
    <property type="match status" value="1"/>
</dbReference>
<dbReference type="Gene3D" id="3.10.105.10">
    <property type="entry name" value="Dipeptide-binding Protein, Domain 3"/>
    <property type="match status" value="1"/>
</dbReference>
<dbReference type="InterPro" id="IPR030678">
    <property type="entry name" value="Peptide/Ni-bd"/>
</dbReference>
<comment type="caution">
    <text evidence="7">The sequence shown here is derived from an EMBL/GenBank/DDBJ whole genome shotgun (WGS) entry which is preliminary data.</text>
</comment>
<dbReference type="PIRSF" id="PIRSF002741">
    <property type="entry name" value="MppA"/>
    <property type="match status" value="1"/>
</dbReference>
<dbReference type="Proteomes" id="UP001500751">
    <property type="component" value="Unassembled WGS sequence"/>
</dbReference>
<evidence type="ECO:0000256" key="5">
    <source>
        <dbReference type="SAM" id="SignalP"/>
    </source>
</evidence>
<dbReference type="RefSeq" id="WP_344670671.1">
    <property type="nucleotide sequence ID" value="NZ_BAAAQN010000065.1"/>
</dbReference>
<feature type="domain" description="Solute-binding protein family 5" evidence="6">
    <location>
        <begin position="93"/>
        <end position="471"/>
    </location>
</feature>
<accession>A0ABP5GWX6</accession>
<comment type="subcellular location">
    <subcellularLocation>
        <location evidence="1">Cell envelope</location>
    </subcellularLocation>
</comment>
<feature type="signal peptide" evidence="5">
    <location>
        <begin position="1"/>
        <end position="22"/>
    </location>
</feature>
<evidence type="ECO:0000256" key="4">
    <source>
        <dbReference type="ARBA" id="ARBA00022729"/>
    </source>
</evidence>
<feature type="chain" id="PRO_5045588781" evidence="5">
    <location>
        <begin position="23"/>
        <end position="552"/>
    </location>
</feature>
<dbReference type="SUPFAM" id="SSF53850">
    <property type="entry name" value="Periplasmic binding protein-like II"/>
    <property type="match status" value="1"/>
</dbReference>
<evidence type="ECO:0000259" key="6">
    <source>
        <dbReference type="Pfam" id="PF00496"/>
    </source>
</evidence>
<evidence type="ECO:0000256" key="3">
    <source>
        <dbReference type="ARBA" id="ARBA00022448"/>
    </source>
</evidence>